<evidence type="ECO:0000259" key="2">
    <source>
        <dbReference type="SMART" id="SM00198"/>
    </source>
</evidence>
<evidence type="ECO:0000256" key="1">
    <source>
        <dbReference type="SAM" id="SignalP"/>
    </source>
</evidence>
<dbReference type="PRINTS" id="PR00837">
    <property type="entry name" value="V5TPXLIKE"/>
</dbReference>
<dbReference type="InterPro" id="IPR014044">
    <property type="entry name" value="CAP_dom"/>
</dbReference>
<evidence type="ECO:0000313" key="3">
    <source>
        <dbReference type="EMBL" id="ATU82696.1"/>
    </source>
</evidence>
<name>A0A2K8JLL9_PRIPG</name>
<organism evidence="3">
    <name type="scientific">Pristhesancus plagipennis</name>
    <name type="common">Common assassin bug</name>
    <dbReference type="NCBI Taxonomy" id="1955184"/>
    <lineage>
        <taxon>Eukaryota</taxon>
        <taxon>Metazoa</taxon>
        <taxon>Ecdysozoa</taxon>
        <taxon>Arthropoda</taxon>
        <taxon>Hexapoda</taxon>
        <taxon>Insecta</taxon>
        <taxon>Pterygota</taxon>
        <taxon>Neoptera</taxon>
        <taxon>Paraneoptera</taxon>
        <taxon>Hemiptera</taxon>
        <taxon>Heteroptera</taxon>
        <taxon>Panheteroptera</taxon>
        <taxon>Cimicomorpha</taxon>
        <taxon>Reduviidae</taxon>
        <taxon>Harpactorinae</taxon>
        <taxon>Harpactorini</taxon>
        <taxon>Pristhesancus</taxon>
    </lineage>
</organism>
<dbReference type="PANTHER" id="PTHR10334">
    <property type="entry name" value="CYSTEINE-RICH SECRETORY PROTEIN-RELATED"/>
    <property type="match status" value="1"/>
</dbReference>
<dbReference type="InterPro" id="IPR001283">
    <property type="entry name" value="CRISP-related"/>
</dbReference>
<dbReference type="PROSITE" id="PS01010">
    <property type="entry name" value="CRISP_2"/>
    <property type="match status" value="1"/>
</dbReference>
<dbReference type="GO" id="GO:0005576">
    <property type="term" value="C:extracellular region"/>
    <property type="evidence" value="ECO:0007669"/>
    <property type="project" value="UniProtKB-SubCell"/>
</dbReference>
<reference evidence="3" key="1">
    <citation type="submission" date="2016-10" db="EMBL/GenBank/DDBJ databases">
        <title>The assassin bug Pristhesancus plagipennis produces two different types of venom.</title>
        <authorList>
            <person name="Walker A.A."/>
            <person name="Herzig V."/>
            <person name="Jin J."/>
            <person name="Fry B.G."/>
            <person name="King G.F."/>
        </authorList>
    </citation>
    <scope>NUCLEOTIDE SEQUENCE</scope>
</reference>
<dbReference type="InterPro" id="IPR002413">
    <property type="entry name" value="V5_allergen-like"/>
</dbReference>
<feature type="domain" description="SCP" evidence="2">
    <location>
        <begin position="40"/>
        <end position="197"/>
    </location>
</feature>
<protein>
    <submittedName>
        <fullName evidence="3">Venom CRiSP 1</fullName>
    </submittedName>
</protein>
<accession>A0A2K8JLL9</accession>
<dbReference type="InterPro" id="IPR035940">
    <property type="entry name" value="CAP_sf"/>
</dbReference>
<feature type="chain" id="PRO_5014662064" evidence="1">
    <location>
        <begin position="21"/>
        <end position="226"/>
    </location>
</feature>
<sequence length="226" mass="26188">MMIFQVTIALCLMVFSSVYARKLACTNGNRLLGMRSLTEADRQKLLKAHNDYRNYVASGRQPGQPPAENMLELTWDDYAAWQAYDWASECKFEHNKPKTLTNRPMGQNLYIKLYSLGQDVNTTFDQWTDSMIKGWYDEVNVYQFGSPFSAATGHYTQLIWAKTDKLGCGYSYYKESNNFWYAGYLVCNYSPAGNYIGQKPYRTGKTNCKKYNLQPSSRYSHLCRRN</sequence>
<dbReference type="Pfam" id="PF00188">
    <property type="entry name" value="CAP"/>
    <property type="match status" value="1"/>
</dbReference>
<dbReference type="SUPFAM" id="SSF55797">
    <property type="entry name" value="PR-1-like"/>
    <property type="match status" value="1"/>
</dbReference>
<feature type="signal peptide" evidence="1">
    <location>
        <begin position="1"/>
        <end position="20"/>
    </location>
</feature>
<dbReference type="SMART" id="SM00198">
    <property type="entry name" value="SCP"/>
    <property type="match status" value="1"/>
</dbReference>
<dbReference type="InterPro" id="IPR018244">
    <property type="entry name" value="Allrgn_V5/Tpx1_CS"/>
</dbReference>
<dbReference type="Gene3D" id="3.40.33.10">
    <property type="entry name" value="CAP"/>
    <property type="match status" value="1"/>
</dbReference>
<dbReference type="EMBL" id="KY030945">
    <property type="protein sequence ID" value="ATU82696.1"/>
    <property type="molecule type" value="mRNA"/>
</dbReference>
<dbReference type="PROSITE" id="PS01009">
    <property type="entry name" value="CRISP_1"/>
    <property type="match status" value="1"/>
</dbReference>
<dbReference type="CDD" id="cd05380">
    <property type="entry name" value="CAP_euk"/>
    <property type="match status" value="1"/>
</dbReference>
<keyword evidence="1" id="KW-0732">Signal</keyword>
<proteinExistence type="evidence at transcript level"/>
<dbReference type="AlphaFoldDB" id="A0A2K8JLL9"/>
<dbReference type="PRINTS" id="PR00838">
    <property type="entry name" value="V5ALLERGEN"/>
</dbReference>